<keyword evidence="9" id="KW-1185">Reference proteome</keyword>
<keyword evidence="4" id="KW-0636">Prenylation</keyword>
<dbReference type="PROSITE" id="PS50846">
    <property type="entry name" value="HMA_2"/>
    <property type="match status" value="1"/>
</dbReference>
<feature type="compositionally biased region" description="Gly residues" evidence="6">
    <location>
        <begin position="199"/>
        <end position="225"/>
    </location>
</feature>
<dbReference type="InterPro" id="IPR006121">
    <property type="entry name" value="HMA_dom"/>
</dbReference>
<keyword evidence="3" id="KW-0479">Metal-binding</keyword>
<comment type="caution">
    <text evidence="8">The sequence shown here is derived from an EMBL/GenBank/DDBJ whole genome shotgun (WGS) entry which is preliminary data.</text>
</comment>
<dbReference type="AlphaFoldDB" id="A0A9P0Z2W1"/>
<evidence type="ECO:0000256" key="3">
    <source>
        <dbReference type="ARBA" id="ARBA00022723"/>
    </source>
</evidence>
<protein>
    <recommendedName>
        <fullName evidence="7">HMA domain-containing protein</fullName>
    </recommendedName>
</protein>
<name>A0A9P0Z2W1_CUSEU</name>
<comment type="similarity">
    <text evidence="5">Belongs to the HIPP family.</text>
</comment>
<gene>
    <name evidence="8" type="ORF">CEURO_LOCUS9954</name>
</gene>
<dbReference type="SUPFAM" id="SSF55008">
    <property type="entry name" value="HMA, heavy metal-associated domain"/>
    <property type="match status" value="1"/>
</dbReference>
<dbReference type="GO" id="GO:0009626">
    <property type="term" value="P:plant-type hypersensitive response"/>
    <property type="evidence" value="ECO:0007669"/>
    <property type="project" value="UniProtKB-KW"/>
</dbReference>
<dbReference type="Gene3D" id="3.30.70.100">
    <property type="match status" value="1"/>
</dbReference>
<dbReference type="InterPro" id="IPR036163">
    <property type="entry name" value="HMA_dom_sf"/>
</dbReference>
<evidence type="ECO:0000256" key="5">
    <source>
        <dbReference type="ARBA" id="ARBA00024045"/>
    </source>
</evidence>
<feature type="compositionally biased region" description="Basic and acidic residues" evidence="6">
    <location>
        <begin position="103"/>
        <end position="119"/>
    </location>
</feature>
<organism evidence="8 9">
    <name type="scientific">Cuscuta europaea</name>
    <name type="common">European dodder</name>
    <dbReference type="NCBI Taxonomy" id="41803"/>
    <lineage>
        <taxon>Eukaryota</taxon>
        <taxon>Viridiplantae</taxon>
        <taxon>Streptophyta</taxon>
        <taxon>Embryophyta</taxon>
        <taxon>Tracheophyta</taxon>
        <taxon>Spermatophyta</taxon>
        <taxon>Magnoliopsida</taxon>
        <taxon>eudicotyledons</taxon>
        <taxon>Gunneridae</taxon>
        <taxon>Pentapetalae</taxon>
        <taxon>asterids</taxon>
        <taxon>lamiids</taxon>
        <taxon>Solanales</taxon>
        <taxon>Convolvulaceae</taxon>
        <taxon>Cuscuteae</taxon>
        <taxon>Cuscuta</taxon>
        <taxon>Cuscuta subgen. Cuscuta</taxon>
    </lineage>
</organism>
<dbReference type="GO" id="GO:0016020">
    <property type="term" value="C:membrane"/>
    <property type="evidence" value="ECO:0007669"/>
    <property type="project" value="UniProtKB-SubCell"/>
</dbReference>
<evidence type="ECO:0000256" key="2">
    <source>
        <dbReference type="ARBA" id="ARBA00022481"/>
    </source>
</evidence>
<reference evidence="8" key="1">
    <citation type="submission" date="2022-07" db="EMBL/GenBank/DDBJ databases">
        <authorList>
            <person name="Macas J."/>
            <person name="Novak P."/>
            <person name="Neumann P."/>
        </authorList>
    </citation>
    <scope>NUCLEOTIDE SEQUENCE</scope>
</reference>
<dbReference type="FunFam" id="3.30.70.100:FF:000008">
    <property type="entry name" value="Copper transport protein ATOX1"/>
    <property type="match status" value="1"/>
</dbReference>
<evidence type="ECO:0000313" key="8">
    <source>
        <dbReference type="EMBL" id="CAH9087175.1"/>
    </source>
</evidence>
<feature type="region of interest" description="Disordered" evidence="6">
    <location>
        <begin position="103"/>
        <end position="307"/>
    </location>
</feature>
<dbReference type="Proteomes" id="UP001152484">
    <property type="component" value="Unassembled WGS sequence"/>
</dbReference>
<feature type="compositionally biased region" description="Acidic residues" evidence="6">
    <location>
        <begin position="150"/>
        <end position="181"/>
    </location>
</feature>
<dbReference type="PANTHER" id="PTHR45868:SF83">
    <property type="entry name" value="HEAVY METAL-ASSOCIATED ISOPRENYLATED PLANT PROTEIN 33"/>
    <property type="match status" value="1"/>
</dbReference>
<keyword evidence="2" id="KW-0488">Methylation</keyword>
<dbReference type="CDD" id="cd00371">
    <property type="entry name" value="HMA"/>
    <property type="match status" value="1"/>
</dbReference>
<feature type="domain" description="HMA" evidence="7">
    <location>
        <begin position="9"/>
        <end position="72"/>
    </location>
</feature>
<feature type="compositionally biased region" description="Basic and acidic residues" evidence="6">
    <location>
        <begin position="266"/>
        <end position="278"/>
    </location>
</feature>
<sequence>MSKHEILKAPTCTLRVNIHCDGCKHKVKKILQKVEGVYGVKIDAESGKVTVTGNADPATLIKKLESSGKHAELCSSHNKGNKIPFNMMNNQFMNLELGDFKGGKDLKSHSKGGSKDPKKGAGHMMQNPMKGSVPKGGPPKNQKSVKFDLPDDEFDELDDFDDEDDDDFDDDDDDDVSDDERDGCHHHAPSKSKMMSLMGGKGGKGSGGGKGGKGSGGKGGGGGFSGMMNMLKGGAGKKSGGKPKKGGEEFEIPVHFKGMNGGNHNEGSKKSSNGEKNGKVGYQIHGGGGGASGGKMSNGKGGGGGHKGGDNNWGQQLKGGGQQMMNNNMQMKGFQEGAGGGRGGMSQMGPMSQMRPMGQMGNYPMGQMGNMAAVQGHPAAAAMKGGSFPGMGGPQGGNPYQNPQHYQHQQQQQQQYMAQQQQQYMAQMMMNQYQQQRPSGYDMYGGGGGPHPMMYAPQPHPGMGYGPPMHPPVNDNFTHMFSDENTDSCSVM</sequence>
<evidence type="ECO:0000259" key="7">
    <source>
        <dbReference type="PROSITE" id="PS50846"/>
    </source>
</evidence>
<accession>A0A9P0Z2W1</accession>
<feature type="compositionally biased region" description="Gly residues" evidence="6">
    <location>
        <begin position="284"/>
        <end position="293"/>
    </location>
</feature>
<proteinExistence type="inferred from homology"/>
<dbReference type="GO" id="GO:0046872">
    <property type="term" value="F:metal ion binding"/>
    <property type="evidence" value="ECO:0007669"/>
    <property type="project" value="UniProtKB-KW"/>
</dbReference>
<evidence type="ECO:0000256" key="4">
    <source>
        <dbReference type="ARBA" id="ARBA00023289"/>
    </source>
</evidence>
<feature type="compositionally biased region" description="Basic and acidic residues" evidence="6">
    <location>
        <begin position="245"/>
        <end position="254"/>
    </location>
</feature>
<comment type="subcellular location">
    <subcellularLocation>
        <location evidence="1">Membrane</location>
        <topology evidence="1">Peripheral membrane protein</topology>
    </subcellularLocation>
</comment>
<dbReference type="OrthoDB" id="689350at2759"/>
<evidence type="ECO:0000256" key="1">
    <source>
        <dbReference type="ARBA" id="ARBA00004170"/>
    </source>
</evidence>
<dbReference type="PANTHER" id="PTHR45868">
    <property type="entry name" value="HEAVY METAL-ASSOCIATED ISOPRENYLATED PLANT PROTEIN 33-RELATED"/>
    <property type="match status" value="1"/>
</dbReference>
<dbReference type="Pfam" id="PF00403">
    <property type="entry name" value="HMA"/>
    <property type="match status" value="1"/>
</dbReference>
<keyword evidence="4" id="KW-0449">Lipoprotein</keyword>
<evidence type="ECO:0000313" key="9">
    <source>
        <dbReference type="Proteomes" id="UP001152484"/>
    </source>
</evidence>
<evidence type="ECO:0000256" key="6">
    <source>
        <dbReference type="SAM" id="MobiDB-lite"/>
    </source>
</evidence>
<dbReference type="EMBL" id="CAMAPE010000019">
    <property type="protein sequence ID" value="CAH9087175.1"/>
    <property type="molecule type" value="Genomic_DNA"/>
</dbReference>